<name>A0A068R2X1_9GAMM</name>
<protein>
    <submittedName>
        <fullName evidence="1">Uncharacterized protein</fullName>
    </submittedName>
</protein>
<accession>A0A068R2X1</accession>
<sequence>MQKTTVRVFSFILVMDQIALANQIDNISSRIGDNLTDKITSNHFKTHLLVRHILFLLYKYFFNHFPTRPCPLM</sequence>
<dbReference type="Proteomes" id="UP000032735">
    <property type="component" value="Chromosome"/>
</dbReference>
<evidence type="ECO:0000313" key="2">
    <source>
        <dbReference type="Proteomes" id="UP000032735"/>
    </source>
</evidence>
<dbReference type="HOGENOM" id="CLU_2704014_0_0_6"/>
<gene>
    <name evidence="1" type="ORF">XPG1_1967</name>
</gene>
<organism evidence="1 2">
    <name type="scientific">Xenorhabdus poinarii G6</name>
    <dbReference type="NCBI Taxonomy" id="1354304"/>
    <lineage>
        <taxon>Bacteria</taxon>
        <taxon>Pseudomonadati</taxon>
        <taxon>Pseudomonadota</taxon>
        <taxon>Gammaproteobacteria</taxon>
        <taxon>Enterobacterales</taxon>
        <taxon>Morganellaceae</taxon>
        <taxon>Xenorhabdus</taxon>
    </lineage>
</organism>
<keyword evidence="2" id="KW-1185">Reference proteome</keyword>
<proteinExistence type="predicted"/>
<dbReference type="EMBL" id="FO704551">
    <property type="protein sequence ID" value="CDG21622.1"/>
    <property type="molecule type" value="Genomic_DNA"/>
</dbReference>
<reference evidence="1 2" key="1">
    <citation type="submission" date="2013-07" db="EMBL/GenBank/DDBJ databases">
        <authorList>
            <person name="Genoscope - CEA"/>
        </authorList>
    </citation>
    <scope>NUCLEOTIDE SEQUENCE [LARGE SCALE GENOMIC DNA]</scope>
    <source>
        <strain evidence="1 2">G6</strain>
    </source>
</reference>
<evidence type="ECO:0000313" key="1">
    <source>
        <dbReference type="EMBL" id="CDG21622.1"/>
    </source>
</evidence>
<dbReference type="STRING" id="1354304.XPG1_1967"/>
<dbReference type="KEGG" id="xpo:XPG1_1967"/>
<dbReference type="AlphaFoldDB" id="A0A068R2X1"/>